<evidence type="ECO:0000256" key="4">
    <source>
        <dbReference type="ARBA" id="ARBA00022676"/>
    </source>
</evidence>
<evidence type="ECO:0000256" key="1">
    <source>
        <dbReference type="ARBA" id="ARBA00010456"/>
    </source>
</evidence>
<name>A0A1M4UKU3_9FIRM</name>
<dbReference type="PANTHER" id="PTHR43691:SF11">
    <property type="entry name" value="FI09636P-RELATED"/>
    <property type="match status" value="1"/>
</dbReference>
<dbReference type="GO" id="GO:0009164">
    <property type="term" value="P:nucleoside catabolic process"/>
    <property type="evidence" value="ECO:0007669"/>
    <property type="project" value="UniProtKB-ARBA"/>
</dbReference>
<dbReference type="GO" id="GO:0005829">
    <property type="term" value="C:cytosol"/>
    <property type="evidence" value="ECO:0007669"/>
    <property type="project" value="TreeGrafter"/>
</dbReference>
<keyword evidence="4" id="KW-0328">Glycosyltransferase</keyword>
<evidence type="ECO:0000259" key="7">
    <source>
        <dbReference type="Pfam" id="PF01048"/>
    </source>
</evidence>
<dbReference type="PROSITE" id="PS01232">
    <property type="entry name" value="PNP_UDP_1"/>
    <property type="match status" value="1"/>
</dbReference>
<evidence type="ECO:0000313" key="9">
    <source>
        <dbReference type="Proteomes" id="UP000184114"/>
    </source>
</evidence>
<dbReference type="Gene3D" id="3.40.50.1580">
    <property type="entry name" value="Nucleoside phosphorylase domain"/>
    <property type="match status" value="1"/>
</dbReference>
<dbReference type="InterPro" id="IPR035994">
    <property type="entry name" value="Nucleoside_phosphorylase_sf"/>
</dbReference>
<accession>A0A1M4UKU3</accession>
<evidence type="ECO:0000256" key="3">
    <source>
        <dbReference type="ARBA" id="ARBA00021980"/>
    </source>
</evidence>
<feature type="domain" description="Nucleoside phosphorylase" evidence="7">
    <location>
        <begin position="16"/>
        <end position="199"/>
    </location>
</feature>
<keyword evidence="9" id="KW-1185">Reference proteome</keyword>
<evidence type="ECO:0000256" key="2">
    <source>
        <dbReference type="ARBA" id="ARBA00011888"/>
    </source>
</evidence>
<dbReference type="InterPro" id="IPR018016">
    <property type="entry name" value="Nucleoside_phosphorylase_CS"/>
</dbReference>
<comment type="catalytic activity">
    <reaction evidence="6">
        <text>uridine + phosphate = alpha-D-ribose 1-phosphate + uracil</text>
        <dbReference type="Rhea" id="RHEA:24388"/>
        <dbReference type="ChEBI" id="CHEBI:16704"/>
        <dbReference type="ChEBI" id="CHEBI:17568"/>
        <dbReference type="ChEBI" id="CHEBI:43474"/>
        <dbReference type="ChEBI" id="CHEBI:57720"/>
        <dbReference type="EC" id="2.4.2.3"/>
    </reaction>
</comment>
<gene>
    <name evidence="8" type="ORF">SAMN02745784_01138</name>
</gene>
<evidence type="ECO:0000256" key="5">
    <source>
        <dbReference type="ARBA" id="ARBA00022679"/>
    </source>
</evidence>
<dbReference type="CDD" id="cd17767">
    <property type="entry name" value="UP_EcUdp-like"/>
    <property type="match status" value="1"/>
</dbReference>
<comment type="similarity">
    <text evidence="1">Belongs to the PNP/UDP phosphorylase family.</text>
</comment>
<dbReference type="RefSeq" id="WP_072974131.1">
    <property type="nucleotide sequence ID" value="NZ_FQTY01000003.1"/>
</dbReference>
<dbReference type="SUPFAM" id="SSF53167">
    <property type="entry name" value="Purine and uridine phosphorylases"/>
    <property type="match status" value="1"/>
</dbReference>
<dbReference type="InterPro" id="IPR000845">
    <property type="entry name" value="Nucleoside_phosphorylase_d"/>
</dbReference>
<dbReference type="Pfam" id="PF01048">
    <property type="entry name" value="PNP_UDP_1"/>
    <property type="match status" value="1"/>
</dbReference>
<sequence length="245" mass="27445">MKQPHILCEEKDISEYVILPGDPARVLRVGEFLDSYEEIAYNREFRTIRGYYKGVPITITSTGIGGPSAAIAIEELISCGARYLIRIGSAGAVQPNIRLGDLVICSAAVREDGTTNMYVSPNYPAVSDIKFTNLIINTCEELKYRYHCGLVRSHDSFYIDEENQIMEKWSKKNVLASDMETASLFVLGQIRGVKVASILNNVVEYKSDTKKGIVDYAMESIGTVEGERREIILALESLKKLYDQR</sequence>
<protein>
    <recommendedName>
        <fullName evidence="3">Uridine phosphorylase</fullName>
        <ecNumber evidence="2">2.4.2.3</ecNumber>
    </recommendedName>
</protein>
<dbReference type="EC" id="2.4.2.3" evidence="2"/>
<evidence type="ECO:0000313" key="8">
    <source>
        <dbReference type="EMBL" id="SHE57183.1"/>
    </source>
</evidence>
<proteinExistence type="inferred from homology"/>
<keyword evidence="5" id="KW-0808">Transferase</keyword>
<dbReference type="GO" id="GO:0004850">
    <property type="term" value="F:uridine phosphorylase activity"/>
    <property type="evidence" value="ECO:0007669"/>
    <property type="project" value="UniProtKB-EC"/>
</dbReference>
<dbReference type="PANTHER" id="PTHR43691">
    <property type="entry name" value="URIDINE PHOSPHORYLASE"/>
    <property type="match status" value="1"/>
</dbReference>
<dbReference type="EMBL" id="FQTY01000003">
    <property type="protein sequence ID" value="SHE57183.1"/>
    <property type="molecule type" value="Genomic_DNA"/>
</dbReference>
<organism evidence="8 9">
    <name type="scientific">Tissierella praeacuta DSM 18095</name>
    <dbReference type="NCBI Taxonomy" id="1123404"/>
    <lineage>
        <taxon>Bacteria</taxon>
        <taxon>Bacillati</taxon>
        <taxon>Bacillota</taxon>
        <taxon>Tissierellia</taxon>
        <taxon>Tissierellales</taxon>
        <taxon>Tissierellaceae</taxon>
        <taxon>Tissierella</taxon>
    </lineage>
</organism>
<dbReference type="STRING" id="1123404.SAMN02745784_01138"/>
<dbReference type="Proteomes" id="UP000184114">
    <property type="component" value="Unassembled WGS sequence"/>
</dbReference>
<dbReference type="AlphaFoldDB" id="A0A1M4UKU3"/>
<reference evidence="9" key="1">
    <citation type="submission" date="2016-11" db="EMBL/GenBank/DDBJ databases">
        <authorList>
            <person name="Varghese N."/>
            <person name="Submissions S."/>
        </authorList>
    </citation>
    <scope>NUCLEOTIDE SEQUENCE [LARGE SCALE GENOMIC DNA]</scope>
    <source>
        <strain evidence="9">DSM 18095</strain>
    </source>
</reference>
<evidence type="ECO:0000256" key="6">
    <source>
        <dbReference type="ARBA" id="ARBA00048447"/>
    </source>
</evidence>
<dbReference type="GeneID" id="90996046"/>